<dbReference type="AlphaFoldDB" id="A0A974PJ22"/>
<name>A0A974PJ22_9HYPH</name>
<organism evidence="1 2">
    <name type="scientific">Xanthobacter dioxanivorans</name>
    <dbReference type="NCBI Taxonomy" id="2528964"/>
    <lineage>
        <taxon>Bacteria</taxon>
        <taxon>Pseudomonadati</taxon>
        <taxon>Pseudomonadota</taxon>
        <taxon>Alphaproteobacteria</taxon>
        <taxon>Hyphomicrobiales</taxon>
        <taxon>Xanthobacteraceae</taxon>
        <taxon>Xanthobacter</taxon>
    </lineage>
</organism>
<proteinExistence type="predicted"/>
<dbReference type="PROSITE" id="PS51257">
    <property type="entry name" value="PROKAR_LIPOPROTEIN"/>
    <property type="match status" value="1"/>
</dbReference>
<reference evidence="1 2" key="1">
    <citation type="submission" date="2020-10" db="EMBL/GenBank/DDBJ databases">
        <title>Degradation of 1,4-Dioxane by Xanthobacter sp. YN2, via a Novel Group-2 Soluble Di-Iron Monooxygenase.</title>
        <authorList>
            <person name="Ma F."/>
            <person name="Wang Y."/>
            <person name="Yang J."/>
            <person name="Guo H."/>
            <person name="Su D."/>
            <person name="Yu L."/>
        </authorList>
    </citation>
    <scope>NUCLEOTIDE SEQUENCE [LARGE SCALE GENOMIC DNA]</scope>
    <source>
        <strain evidence="1 2">YN2</strain>
    </source>
</reference>
<dbReference type="RefSeq" id="WP_203191347.1">
    <property type="nucleotide sequence ID" value="NZ_CP063362.1"/>
</dbReference>
<gene>
    <name evidence="1" type="ORF">EZH22_14760</name>
</gene>
<accession>A0A974PJ22</accession>
<sequence>MGAIMNKYPLMAALGLGFGLAGCAGGVPFGARAVSPPETGIRAAYLYTSYDRAGSNGQGPVSIALLCDMPASLLKGISYQDESTVADIDLLSTFSVSGGVSGLKLSVVSAELQGSLSDYYELKLTRVVKRYVSQEQANAVFSQLVSRRGCAAAYMSERSARAVYQIRAVYLGDVHFGVKRDAGFSADLAIKLKALEPKIKAQLKRAYNLSFDGKQMVGAVETIPR</sequence>
<dbReference type="EMBL" id="CP063362">
    <property type="protein sequence ID" value="QRG04469.1"/>
    <property type="molecule type" value="Genomic_DNA"/>
</dbReference>
<keyword evidence="2" id="KW-1185">Reference proteome</keyword>
<protein>
    <recommendedName>
        <fullName evidence="3">Lipoprotein</fullName>
    </recommendedName>
</protein>
<evidence type="ECO:0000313" key="2">
    <source>
        <dbReference type="Proteomes" id="UP000596427"/>
    </source>
</evidence>
<dbReference type="Proteomes" id="UP000596427">
    <property type="component" value="Chromosome"/>
</dbReference>
<evidence type="ECO:0000313" key="1">
    <source>
        <dbReference type="EMBL" id="QRG04469.1"/>
    </source>
</evidence>
<dbReference type="KEGG" id="xdi:EZH22_14760"/>
<evidence type="ECO:0008006" key="3">
    <source>
        <dbReference type="Google" id="ProtNLM"/>
    </source>
</evidence>